<dbReference type="InterPro" id="IPR024370">
    <property type="entry name" value="PBP_domain"/>
</dbReference>
<comment type="similarity">
    <text evidence="1 4">Belongs to the PstS family.</text>
</comment>
<dbReference type="Gene3D" id="3.40.190.10">
    <property type="entry name" value="Periplasmic binding protein-like II"/>
    <property type="match status" value="2"/>
</dbReference>
<reference evidence="7" key="1">
    <citation type="submission" date="2012-11" db="EMBL/GenBank/DDBJ databases">
        <authorList>
            <person name="Singh A."/>
            <person name="Pinnaka A.K."/>
            <person name="Vaidya B."/>
        </authorList>
    </citation>
    <scope>NUCLEOTIDE SEQUENCE [LARGE SCALE GENOMIC DNA]</scope>
    <source>
        <strain evidence="7">AK23</strain>
    </source>
</reference>
<evidence type="ECO:0000256" key="3">
    <source>
        <dbReference type="ARBA" id="ARBA00022729"/>
    </source>
</evidence>
<protein>
    <recommendedName>
        <fullName evidence="4">Phosphate-binding protein</fullName>
    </recommendedName>
</protein>
<dbReference type="NCBIfam" id="TIGR02136">
    <property type="entry name" value="ptsS_2"/>
    <property type="match status" value="1"/>
</dbReference>
<dbReference type="GO" id="GO:0007155">
    <property type="term" value="P:cell adhesion"/>
    <property type="evidence" value="ECO:0007669"/>
    <property type="project" value="UniProtKB-UniRule"/>
</dbReference>
<dbReference type="PATRIC" id="fig|1229521.3.peg.299"/>
<proteinExistence type="inferred from homology"/>
<keyword evidence="2 4" id="KW-0813">Transport</keyword>
<sequence>MTGSRRRNSNTLIMSGLLSVVFMLQGCKENNHSMQVVTPDSIIASGSSTVYPLTKEAARRFERVNKDVNLAVEFTGTTAGFRKFCEGETDINNASRPINVSEQAACESKGVSYVEVPIALDAISIVVHPSNSWANDISVAELQRLWSPESEGKVMTWRDVRASWPDEPIELFGRGQDSGIYDYFTTAIVGTTRSSRKDYVASEDEEFLAAQIAAEPSALGFFGIGGYHRHWDELKLLAVTNDTYSVFPTLETVKRGEYTPLSRPLYLYLNQQSLKDTPELHRFALSYVEGIRSWIHFTGYLPFEEQVYVDTLTQLQQLEGQ</sequence>
<reference evidence="6 7" key="2">
    <citation type="journal article" date="2015" name="Syst. Appl. Microbiol.">
        <title>Nitrincola nitratireducens sp. nov. isolated from a haloalkaline crater lake.</title>
        <authorList>
            <person name="Singh A."/>
            <person name="Vaidya B."/>
            <person name="Tanuku N.R."/>
            <person name="Pinnaka A.K."/>
        </authorList>
    </citation>
    <scope>NUCLEOTIDE SEQUENCE [LARGE SCALE GENOMIC DNA]</scope>
    <source>
        <strain evidence="6 7">AK23</strain>
    </source>
</reference>
<dbReference type="SUPFAM" id="SSF53850">
    <property type="entry name" value="Periplasmic binding protein-like II"/>
    <property type="match status" value="1"/>
</dbReference>
<evidence type="ECO:0000259" key="5">
    <source>
        <dbReference type="Pfam" id="PF12849"/>
    </source>
</evidence>
<dbReference type="Proteomes" id="UP000019464">
    <property type="component" value="Unassembled WGS sequence"/>
</dbReference>
<dbReference type="PANTHER" id="PTHR30570">
    <property type="entry name" value="PERIPLASMIC PHOSPHATE BINDING COMPONENT OF PHOSPHATE ABC TRANSPORTER"/>
    <property type="match status" value="1"/>
</dbReference>
<gene>
    <name evidence="6" type="ORF">D791_00289</name>
</gene>
<organism evidence="6 7">
    <name type="scientific">Nitrincola nitratireducens</name>
    <dbReference type="NCBI Taxonomy" id="1229521"/>
    <lineage>
        <taxon>Bacteria</taxon>
        <taxon>Pseudomonadati</taxon>
        <taxon>Pseudomonadota</taxon>
        <taxon>Gammaproteobacteria</taxon>
        <taxon>Oceanospirillales</taxon>
        <taxon>Oceanospirillaceae</taxon>
        <taxon>Nitrincola</taxon>
    </lineage>
</organism>
<dbReference type="EMBL" id="AONB01000001">
    <property type="protein sequence ID" value="EXJ12947.1"/>
    <property type="molecule type" value="Genomic_DNA"/>
</dbReference>
<dbReference type="GO" id="GO:0042301">
    <property type="term" value="F:phosphate ion binding"/>
    <property type="evidence" value="ECO:0007669"/>
    <property type="project" value="UniProtKB-UniRule"/>
</dbReference>
<name>W9VA75_9GAMM</name>
<accession>W9VA75</accession>
<comment type="subcellular location">
    <subcellularLocation>
        <location evidence="4">Periplasm</location>
    </subcellularLocation>
    <subcellularLocation>
        <location evidence="4">Secreted</location>
    </subcellularLocation>
</comment>
<evidence type="ECO:0000313" key="6">
    <source>
        <dbReference type="EMBL" id="EXJ12947.1"/>
    </source>
</evidence>
<dbReference type="GO" id="GO:0042597">
    <property type="term" value="C:periplasmic space"/>
    <property type="evidence" value="ECO:0007669"/>
    <property type="project" value="UniProtKB-SubCell"/>
</dbReference>
<dbReference type="AlphaFoldDB" id="W9VA75"/>
<dbReference type="Pfam" id="PF12849">
    <property type="entry name" value="PBP_like_2"/>
    <property type="match status" value="1"/>
</dbReference>
<dbReference type="InterPro" id="IPR050811">
    <property type="entry name" value="Phosphate_ABC_transporter"/>
</dbReference>
<comment type="function">
    <text evidence="4">Involved in the system for phosphate transport across the cytoplasmic membrane.</text>
</comment>
<dbReference type="CDD" id="cd13654">
    <property type="entry name" value="PBP2_phosphate_like_2"/>
    <property type="match status" value="1"/>
</dbReference>
<keyword evidence="4" id="KW-0964">Secreted</keyword>
<evidence type="ECO:0000256" key="4">
    <source>
        <dbReference type="RuleBase" id="RU367119"/>
    </source>
</evidence>
<feature type="domain" description="PBP" evidence="5">
    <location>
        <begin position="40"/>
        <end position="281"/>
    </location>
</feature>
<evidence type="ECO:0000313" key="7">
    <source>
        <dbReference type="Proteomes" id="UP000019464"/>
    </source>
</evidence>
<keyword evidence="4" id="KW-0592">Phosphate transport</keyword>
<dbReference type="GO" id="GO:0005576">
    <property type="term" value="C:extracellular region"/>
    <property type="evidence" value="ECO:0007669"/>
    <property type="project" value="UniProtKB-SubCell"/>
</dbReference>
<dbReference type="InterPro" id="IPR011862">
    <property type="entry name" value="Phos-bd"/>
</dbReference>
<evidence type="ECO:0000256" key="1">
    <source>
        <dbReference type="ARBA" id="ARBA00008725"/>
    </source>
</evidence>
<keyword evidence="4" id="KW-0574">Periplasm</keyword>
<keyword evidence="7" id="KW-1185">Reference proteome</keyword>
<keyword evidence="3" id="KW-0732">Signal</keyword>
<evidence type="ECO:0000256" key="2">
    <source>
        <dbReference type="ARBA" id="ARBA00022448"/>
    </source>
</evidence>
<dbReference type="PANTHER" id="PTHR30570:SF1">
    <property type="entry name" value="PHOSPHATE-BINDING PROTEIN PSTS"/>
    <property type="match status" value="1"/>
</dbReference>
<dbReference type="PROSITE" id="PS51257">
    <property type="entry name" value="PROKAR_LIPOPROTEIN"/>
    <property type="match status" value="1"/>
</dbReference>
<comment type="caution">
    <text evidence="6">The sequence shown here is derived from an EMBL/GenBank/DDBJ whole genome shotgun (WGS) entry which is preliminary data.</text>
</comment>
<dbReference type="GO" id="GO:0006817">
    <property type="term" value="P:phosphate ion transport"/>
    <property type="evidence" value="ECO:0007669"/>
    <property type="project" value="UniProtKB-UniRule"/>
</dbReference>
<dbReference type="RefSeq" id="WP_081763668.1">
    <property type="nucleotide sequence ID" value="NZ_AONB01000001.1"/>
</dbReference>
<dbReference type="STRING" id="1229521.D791_00289"/>